<dbReference type="PANTHER" id="PTHR10173:SF52">
    <property type="entry name" value="METHIONINE-R-SULFOXIDE REDUCTASE B1"/>
    <property type="match status" value="1"/>
</dbReference>
<dbReference type="EC" id="1.8.4.12" evidence="1"/>
<dbReference type="InterPro" id="IPR028427">
    <property type="entry name" value="Met_Sox_Rdtase_MsrB"/>
</dbReference>
<gene>
    <name evidence="5" type="primary">msrB</name>
    <name evidence="5" type="ORF">ACFSYC_09140</name>
</gene>
<keyword evidence="6" id="KW-1185">Reference proteome</keyword>
<comment type="catalytic activity">
    <reaction evidence="3">
        <text>L-methionyl-[protein] + [thioredoxin]-disulfide + H2O = L-methionyl-(R)-S-oxide-[protein] + [thioredoxin]-dithiol</text>
        <dbReference type="Rhea" id="RHEA:24164"/>
        <dbReference type="Rhea" id="RHEA-COMP:10698"/>
        <dbReference type="Rhea" id="RHEA-COMP:10700"/>
        <dbReference type="Rhea" id="RHEA-COMP:12313"/>
        <dbReference type="Rhea" id="RHEA-COMP:12314"/>
        <dbReference type="ChEBI" id="CHEBI:15377"/>
        <dbReference type="ChEBI" id="CHEBI:16044"/>
        <dbReference type="ChEBI" id="CHEBI:29950"/>
        <dbReference type="ChEBI" id="CHEBI:45764"/>
        <dbReference type="ChEBI" id="CHEBI:50058"/>
        <dbReference type="EC" id="1.8.4.12"/>
    </reaction>
</comment>
<dbReference type="GO" id="GO:0033743">
    <property type="term" value="F:peptide-methionine (R)-S-oxide reductase activity"/>
    <property type="evidence" value="ECO:0007669"/>
    <property type="project" value="UniProtKB-EC"/>
</dbReference>
<protein>
    <recommendedName>
        <fullName evidence="1">peptide-methionine (R)-S-oxide reductase</fullName>
        <ecNumber evidence="1">1.8.4.12</ecNumber>
    </recommendedName>
</protein>
<evidence type="ECO:0000259" key="4">
    <source>
        <dbReference type="PROSITE" id="PS51790"/>
    </source>
</evidence>
<evidence type="ECO:0000313" key="6">
    <source>
        <dbReference type="Proteomes" id="UP001597601"/>
    </source>
</evidence>
<dbReference type="SUPFAM" id="SSF51316">
    <property type="entry name" value="Mss4-like"/>
    <property type="match status" value="1"/>
</dbReference>
<organism evidence="5 6">
    <name type="scientific">Mucilaginibacter antarcticus</name>
    <dbReference type="NCBI Taxonomy" id="1855725"/>
    <lineage>
        <taxon>Bacteria</taxon>
        <taxon>Pseudomonadati</taxon>
        <taxon>Bacteroidota</taxon>
        <taxon>Sphingobacteriia</taxon>
        <taxon>Sphingobacteriales</taxon>
        <taxon>Sphingobacteriaceae</taxon>
        <taxon>Mucilaginibacter</taxon>
    </lineage>
</organism>
<evidence type="ECO:0000256" key="1">
    <source>
        <dbReference type="ARBA" id="ARBA00012499"/>
    </source>
</evidence>
<sequence>MKHRTLYLGLMLCATQSLSAQNIKTEKGHENNPYYSNTDTKHIKVSDAEWKKILTPKLYATAREAATEEAFKGKLWNATTKGTYYCAVCGNTLFRSDAKFASDCGWPSFFEPVRKNSVLYKQDNTYNMVRIEVLCARCDSHLGHIFDDGPAPTYKRFCMNSISLDFKPDGLK</sequence>
<dbReference type="PROSITE" id="PS51790">
    <property type="entry name" value="MSRB"/>
    <property type="match status" value="1"/>
</dbReference>
<dbReference type="InterPro" id="IPR011057">
    <property type="entry name" value="Mss4-like_sf"/>
</dbReference>
<dbReference type="PANTHER" id="PTHR10173">
    <property type="entry name" value="METHIONINE SULFOXIDE REDUCTASE"/>
    <property type="match status" value="1"/>
</dbReference>
<evidence type="ECO:0000256" key="3">
    <source>
        <dbReference type="ARBA" id="ARBA00048488"/>
    </source>
</evidence>
<dbReference type="Proteomes" id="UP001597601">
    <property type="component" value="Unassembled WGS sequence"/>
</dbReference>
<dbReference type="Gene3D" id="2.170.150.20">
    <property type="entry name" value="Peptide methionine sulfoxide reductase"/>
    <property type="match status" value="1"/>
</dbReference>
<keyword evidence="2 5" id="KW-0560">Oxidoreductase</keyword>
<dbReference type="Pfam" id="PF01641">
    <property type="entry name" value="SelR"/>
    <property type="match status" value="1"/>
</dbReference>
<comment type="caution">
    <text evidence="5">The sequence shown here is derived from an EMBL/GenBank/DDBJ whole genome shotgun (WGS) entry which is preliminary data.</text>
</comment>
<proteinExistence type="predicted"/>
<dbReference type="NCBIfam" id="TIGR00357">
    <property type="entry name" value="peptide-methionine (R)-S-oxide reductase MsrB"/>
    <property type="match status" value="1"/>
</dbReference>
<name>A0ABW5XM83_9SPHI</name>
<feature type="domain" description="MsrB" evidence="4">
    <location>
        <begin position="47"/>
        <end position="169"/>
    </location>
</feature>
<reference evidence="6" key="1">
    <citation type="journal article" date="2019" name="Int. J. Syst. Evol. Microbiol.">
        <title>The Global Catalogue of Microorganisms (GCM) 10K type strain sequencing project: providing services to taxonomists for standard genome sequencing and annotation.</title>
        <authorList>
            <consortium name="The Broad Institute Genomics Platform"/>
            <consortium name="The Broad Institute Genome Sequencing Center for Infectious Disease"/>
            <person name="Wu L."/>
            <person name="Ma J."/>
        </authorList>
    </citation>
    <scope>NUCLEOTIDE SEQUENCE [LARGE SCALE GENOMIC DNA]</scope>
    <source>
        <strain evidence="6">KCTC 52232</strain>
    </source>
</reference>
<evidence type="ECO:0000313" key="5">
    <source>
        <dbReference type="EMBL" id="MFD2864850.1"/>
    </source>
</evidence>
<accession>A0ABW5XM83</accession>
<evidence type="ECO:0000256" key="2">
    <source>
        <dbReference type="ARBA" id="ARBA00023002"/>
    </source>
</evidence>
<dbReference type="RefSeq" id="WP_377126083.1">
    <property type="nucleotide sequence ID" value="NZ_JBHUON010000009.1"/>
</dbReference>
<dbReference type="EMBL" id="JBHUON010000009">
    <property type="protein sequence ID" value="MFD2864850.1"/>
    <property type="molecule type" value="Genomic_DNA"/>
</dbReference>
<dbReference type="InterPro" id="IPR002579">
    <property type="entry name" value="Met_Sox_Rdtase_MsrB_dom"/>
</dbReference>